<protein>
    <recommendedName>
        <fullName evidence="8">Formimidoyltransferase-cyclodeaminase</fullName>
        <ecNumber evidence="6">2.1.2.5</ecNumber>
        <ecNumber evidence="7">4.3.1.4</ecNumber>
    </recommendedName>
    <alternativeName>
        <fullName evidence="19">Formiminotransferase-cyclodeaminase</fullName>
    </alternativeName>
</protein>
<evidence type="ECO:0000256" key="15">
    <source>
        <dbReference type="ARBA" id="ARBA00023239"/>
    </source>
</evidence>
<dbReference type="InterPro" id="IPR007044">
    <property type="entry name" value="Cyclodeamin/CycHdrlase"/>
</dbReference>
<keyword evidence="16" id="KW-0511">Multifunctional enzyme</keyword>
<evidence type="ECO:0000256" key="7">
    <source>
        <dbReference type="ARBA" id="ARBA00012998"/>
    </source>
</evidence>
<dbReference type="InterPro" id="IPR051623">
    <property type="entry name" value="FTCD"/>
</dbReference>
<dbReference type="PANTHER" id="PTHR12234:SF8">
    <property type="entry name" value="FORMIMINOTRANSFERASE-CYCLODEAMINASE"/>
    <property type="match status" value="1"/>
</dbReference>
<evidence type="ECO:0000256" key="2">
    <source>
        <dbReference type="ARBA" id="ARBA00004555"/>
    </source>
</evidence>
<evidence type="ECO:0000256" key="3">
    <source>
        <dbReference type="ARBA" id="ARBA00005082"/>
    </source>
</evidence>
<keyword evidence="12" id="KW-0290">Folate-binding</keyword>
<proteinExistence type="inferred from homology"/>
<comment type="similarity">
    <text evidence="5">In the C-terminal section; belongs to the cyclodeaminase/cyclohydrolase family.</text>
</comment>
<organism evidence="22">
    <name type="scientific">Bellilinea caldifistulae</name>
    <dbReference type="NCBI Taxonomy" id="360411"/>
    <lineage>
        <taxon>Bacteria</taxon>
        <taxon>Bacillati</taxon>
        <taxon>Chloroflexota</taxon>
        <taxon>Anaerolineae</taxon>
        <taxon>Anaerolineales</taxon>
        <taxon>Anaerolineaceae</taxon>
        <taxon>Bellilinea</taxon>
    </lineage>
</organism>
<evidence type="ECO:0000313" key="22">
    <source>
        <dbReference type="EMBL" id="HGS87399.1"/>
    </source>
</evidence>
<comment type="subunit">
    <text evidence="18">Homooctamer, including four polyglutamate binding sites. The subunits are arranged as a tetramer of dimers, and form a planar ring-shaped structure.</text>
</comment>
<dbReference type="InterPro" id="IPR037070">
    <property type="entry name" value="Formiminotransferase_C_sf"/>
</dbReference>
<comment type="subcellular location">
    <subcellularLocation>
        <location evidence="1">Cytoplasm</location>
        <location evidence="1">Cytoskeleton</location>
        <location evidence="1">Microtubule organizing center</location>
        <location evidence="1">Centrosome</location>
        <location evidence="1">Centriole</location>
    </subcellularLocation>
    <subcellularLocation>
        <location evidence="2">Golgi apparatus</location>
    </subcellularLocation>
</comment>
<evidence type="ECO:0000256" key="11">
    <source>
        <dbReference type="ARBA" id="ARBA00022808"/>
    </source>
</evidence>
<dbReference type="GO" id="GO:0030409">
    <property type="term" value="F:glutamate formimidoyltransferase activity"/>
    <property type="evidence" value="ECO:0007669"/>
    <property type="project" value="UniProtKB-EC"/>
</dbReference>
<dbReference type="GO" id="GO:0005814">
    <property type="term" value="C:centriole"/>
    <property type="evidence" value="ECO:0007669"/>
    <property type="project" value="UniProtKB-SubCell"/>
</dbReference>
<evidence type="ECO:0000256" key="18">
    <source>
        <dbReference type="ARBA" id="ARBA00025915"/>
    </source>
</evidence>
<dbReference type="InterPro" id="IPR004227">
    <property type="entry name" value="Formiminotransferase_cat"/>
</dbReference>
<evidence type="ECO:0000256" key="9">
    <source>
        <dbReference type="ARBA" id="ARBA00022490"/>
    </source>
</evidence>
<keyword evidence="15" id="KW-0456">Lyase</keyword>
<feature type="domain" description="Formiminotransferase C-terminal subdomain" evidence="20">
    <location>
        <begin position="182"/>
        <end position="294"/>
    </location>
</feature>
<reference evidence="22" key="1">
    <citation type="journal article" date="2020" name="mSystems">
        <title>Genome- and Community-Level Interaction Insights into Carbon Utilization and Element Cycling Functions of Hydrothermarchaeota in Hydrothermal Sediment.</title>
        <authorList>
            <person name="Zhou Z."/>
            <person name="Liu Y."/>
            <person name="Xu W."/>
            <person name="Pan J."/>
            <person name="Luo Z.H."/>
            <person name="Li M."/>
        </authorList>
    </citation>
    <scope>NUCLEOTIDE SEQUENCE [LARGE SCALE GENOMIC DNA]</scope>
    <source>
        <strain evidence="22">SpSt-556</strain>
    </source>
</reference>
<comment type="function">
    <text evidence="17">Folate-dependent enzyme, that displays both transferase and deaminase activity. Serves to channel one-carbon units from formiminoglutamate to the folate pool.</text>
</comment>
<name>A0A7C4KZB8_9CHLR</name>
<dbReference type="GO" id="GO:0005542">
    <property type="term" value="F:folic acid binding"/>
    <property type="evidence" value="ECO:0007669"/>
    <property type="project" value="UniProtKB-KW"/>
</dbReference>
<evidence type="ECO:0000256" key="14">
    <source>
        <dbReference type="ARBA" id="ARBA00023212"/>
    </source>
</evidence>
<dbReference type="InterPro" id="IPR012886">
    <property type="entry name" value="Formiminotransferase_N"/>
</dbReference>
<evidence type="ECO:0000256" key="16">
    <source>
        <dbReference type="ARBA" id="ARBA00023268"/>
    </source>
</evidence>
<keyword evidence="10 22" id="KW-0808">Transferase</keyword>
<dbReference type="EMBL" id="DSXR01000074">
    <property type="protein sequence ID" value="HGS87399.1"/>
    <property type="molecule type" value="Genomic_DNA"/>
</dbReference>
<dbReference type="EC" id="2.1.2.5" evidence="6"/>
<sequence length="513" mass="56172">MPTPLVECIPNFSEARRPEVVEEIIQTIQSIPEIHILDRHSDLDHNRTVITFLGPPAAVEEAAFQAIARAAQRINMNEHEGAHPRIGATDVVPFVPISEITMQECVEMARRLGKRVGEELGIPVYLYEEAATRPERQNLENIRRGQYEGLKLEIGINPERQPDFGPSVLGTAGATVIGARQPLIAFNVYLNTNDTAIAQKIAKAIRYSSGGLRYVKAMGVLVEGRAQVSMNLTNYRATPIARVMEMIRREAERYGVTVHHSELVGLIPQEALNDAAVWYLQLDQFSPEQILEQRLMELMRGQPPASAPPETSFLDALAAATPTPGGGSAAAHTGAVAAALVAMVARLTLGKKKYEAVKERMWAILEEAETLRKVLLRNVEEDSQAFESVMQAFKLPKDTPEQEQQRQQAIEQATLNASRVPLITARNCLMVQKLAAELTETGNLNAISDAASAATLARAALTCAAYNVRINLINLSGVSETQALIDQLKEIESQSDQINSSVQQVLGERGGLK</sequence>
<keyword evidence="13" id="KW-0333">Golgi apparatus</keyword>
<dbReference type="SMART" id="SM01222">
    <property type="entry name" value="FTCD_N"/>
    <property type="match status" value="1"/>
</dbReference>
<dbReference type="SUPFAM" id="SSF101262">
    <property type="entry name" value="Methenyltetrahydrofolate cyclohydrolase-like"/>
    <property type="match status" value="1"/>
</dbReference>
<dbReference type="Pfam" id="PF02971">
    <property type="entry name" value="FTCD"/>
    <property type="match status" value="1"/>
</dbReference>
<dbReference type="NCBIfam" id="TIGR02024">
    <property type="entry name" value="FtcD"/>
    <property type="match status" value="1"/>
</dbReference>
<dbReference type="Pfam" id="PF04961">
    <property type="entry name" value="FTCD_C"/>
    <property type="match status" value="1"/>
</dbReference>
<dbReference type="Gene3D" id="3.30.70.670">
    <property type="entry name" value="Formiminotransferase, C-terminal subdomain"/>
    <property type="match status" value="1"/>
</dbReference>
<feature type="domain" description="Formiminotransferase N-terminal subdomain" evidence="21">
    <location>
        <begin position="4"/>
        <end position="181"/>
    </location>
</feature>
<evidence type="ECO:0000256" key="5">
    <source>
        <dbReference type="ARBA" id="ARBA00010825"/>
    </source>
</evidence>
<dbReference type="GO" id="GO:0019557">
    <property type="term" value="P:L-histidine catabolic process to glutamate and formate"/>
    <property type="evidence" value="ECO:0007669"/>
    <property type="project" value="UniProtKB-UniPathway"/>
</dbReference>
<comment type="pathway">
    <text evidence="3">Amino-acid degradation; L-histidine degradation into L-glutamate; L-glutamate from N-formimidoyl-L-glutamate (transferase route): step 1/1.</text>
</comment>
<keyword evidence="9" id="KW-0963">Cytoplasm</keyword>
<keyword evidence="11" id="KW-0369">Histidine metabolism</keyword>
<evidence type="ECO:0000256" key="17">
    <source>
        <dbReference type="ARBA" id="ARBA00025506"/>
    </source>
</evidence>
<evidence type="ECO:0000256" key="8">
    <source>
        <dbReference type="ARBA" id="ARBA00017787"/>
    </source>
</evidence>
<comment type="similarity">
    <text evidence="4">In the N-terminal section; belongs to the formiminotransferase family.</text>
</comment>
<evidence type="ECO:0000259" key="21">
    <source>
        <dbReference type="SMART" id="SM01222"/>
    </source>
</evidence>
<evidence type="ECO:0000256" key="12">
    <source>
        <dbReference type="ARBA" id="ARBA00022954"/>
    </source>
</evidence>
<dbReference type="SUPFAM" id="SSF55116">
    <property type="entry name" value="Formiminotransferase domain of formiminotransferase-cyclodeaminase"/>
    <property type="match status" value="2"/>
</dbReference>
<keyword evidence="14" id="KW-0206">Cytoskeleton</keyword>
<dbReference type="EC" id="4.3.1.4" evidence="7"/>
<evidence type="ECO:0000256" key="19">
    <source>
        <dbReference type="ARBA" id="ARBA00030029"/>
    </source>
</evidence>
<dbReference type="InterPro" id="IPR036178">
    <property type="entry name" value="Formintransfe-cycloase-like_sf"/>
</dbReference>
<dbReference type="PANTHER" id="PTHR12234">
    <property type="entry name" value="FORMIMINOTRANSFERASE-CYCLODEAMINASE"/>
    <property type="match status" value="1"/>
</dbReference>
<evidence type="ECO:0000256" key="4">
    <source>
        <dbReference type="ARBA" id="ARBA00008297"/>
    </source>
</evidence>
<dbReference type="InterPro" id="IPR037064">
    <property type="entry name" value="Formiminotransferase_N_sf"/>
</dbReference>
<dbReference type="InterPro" id="IPR022384">
    <property type="entry name" value="FormiminoTrfase_cat_dom_sf"/>
</dbReference>
<dbReference type="Pfam" id="PF07837">
    <property type="entry name" value="FTCD_N"/>
    <property type="match status" value="1"/>
</dbReference>
<gene>
    <name evidence="22" type="primary">ftcD</name>
    <name evidence="22" type="ORF">ENT17_07240</name>
</gene>
<dbReference type="GO" id="GO:0019556">
    <property type="term" value="P:L-histidine catabolic process to glutamate and formamide"/>
    <property type="evidence" value="ECO:0007669"/>
    <property type="project" value="UniProtKB-UniPathway"/>
</dbReference>
<evidence type="ECO:0000256" key="10">
    <source>
        <dbReference type="ARBA" id="ARBA00022679"/>
    </source>
</evidence>
<evidence type="ECO:0000259" key="20">
    <source>
        <dbReference type="SMART" id="SM01221"/>
    </source>
</evidence>
<dbReference type="InterPro" id="IPR013802">
    <property type="entry name" value="Formiminotransferase_C"/>
</dbReference>
<evidence type="ECO:0000256" key="13">
    <source>
        <dbReference type="ARBA" id="ARBA00023034"/>
    </source>
</evidence>
<dbReference type="Gene3D" id="3.30.990.10">
    <property type="entry name" value="Formiminotransferase, N-terminal subdomain"/>
    <property type="match status" value="1"/>
</dbReference>
<comment type="caution">
    <text evidence="22">The sequence shown here is derived from an EMBL/GenBank/DDBJ whole genome shotgun (WGS) entry which is preliminary data.</text>
</comment>
<dbReference type="SMART" id="SM01221">
    <property type="entry name" value="FTCD"/>
    <property type="match status" value="1"/>
</dbReference>
<evidence type="ECO:0000256" key="1">
    <source>
        <dbReference type="ARBA" id="ARBA00004114"/>
    </source>
</evidence>
<accession>A0A7C4KZB8</accession>
<dbReference type="Gene3D" id="1.20.120.680">
    <property type="entry name" value="Formiminotetrahydrofolate cyclodeaminase monomer, up-and-down helical bundle"/>
    <property type="match status" value="1"/>
</dbReference>
<evidence type="ECO:0000256" key="6">
    <source>
        <dbReference type="ARBA" id="ARBA00012252"/>
    </source>
</evidence>
<dbReference type="GO" id="GO:0030412">
    <property type="term" value="F:formimidoyltetrahydrofolate cyclodeaminase activity"/>
    <property type="evidence" value="ECO:0007669"/>
    <property type="project" value="UniProtKB-EC"/>
</dbReference>
<dbReference type="AlphaFoldDB" id="A0A7C4KZB8"/>
<dbReference type="UniPathway" id="UPA00379">
    <property type="reaction ID" value="UER00555"/>
</dbReference>